<comment type="caution">
    <text evidence="7">The sequence shown here is derived from an EMBL/GenBank/DDBJ whole genome shotgun (WGS) entry which is preliminary data.</text>
</comment>
<accession>A0A5E8UXD6</accession>
<comment type="similarity">
    <text evidence="1">Belongs to the 'phage' integrase family.</text>
</comment>
<protein>
    <submittedName>
        <fullName evidence="7">Site-specific recombinase XerD</fullName>
    </submittedName>
</protein>
<dbReference type="Pfam" id="PF00589">
    <property type="entry name" value="Phage_integrase"/>
    <property type="match status" value="1"/>
</dbReference>
<dbReference type="GO" id="GO:0003677">
    <property type="term" value="F:DNA binding"/>
    <property type="evidence" value="ECO:0007669"/>
    <property type="project" value="UniProtKB-KW"/>
</dbReference>
<dbReference type="SUPFAM" id="SSF56349">
    <property type="entry name" value="DNA breaking-rejoining enzymes"/>
    <property type="match status" value="1"/>
</dbReference>
<dbReference type="Proteomes" id="UP000004703">
    <property type="component" value="Chromosome"/>
</dbReference>
<dbReference type="RefSeq" id="WP_040450734.1">
    <property type="nucleotide sequence ID" value="NZ_CM011002.1"/>
</dbReference>
<evidence type="ECO:0000256" key="4">
    <source>
        <dbReference type="ARBA" id="ARBA00023172"/>
    </source>
</evidence>
<dbReference type="InterPro" id="IPR013762">
    <property type="entry name" value="Integrase-like_cat_sf"/>
</dbReference>
<dbReference type="InterPro" id="IPR011010">
    <property type="entry name" value="DNA_brk_join_enz"/>
</dbReference>
<evidence type="ECO:0000256" key="5">
    <source>
        <dbReference type="SAM" id="MobiDB-lite"/>
    </source>
</evidence>
<evidence type="ECO:0000256" key="1">
    <source>
        <dbReference type="ARBA" id="ARBA00008857"/>
    </source>
</evidence>
<gene>
    <name evidence="7" type="ORF">SADFL11_00005590</name>
</gene>
<dbReference type="PROSITE" id="PS51898">
    <property type="entry name" value="TYR_RECOMBINASE"/>
    <property type="match status" value="1"/>
</dbReference>
<dbReference type="GO" id="GO:0006310">
    <property type="term" value="P:DNA recombination"/>
    <property type="evidence" value="ECO:0007669"/>
    <property type="project" value="UniProtKB-KW"/>
</dbReference>
<evidence type="ECO:0000256" key="2">
    <source>
        <dbReference type="ARBA" id="ARBA00022908"/>
    </source>
</evidence>
<evidence type="ECO:0000259" key="6">
    <source>
        <dbReference type="PROSITE" id="PS51898"/>
    </source>
</evidence>
<dbReference type="PANTHER" id="PTHR30349">
    <property type="entry name" value="PHAGE INTEGRASE-RELATED"/>
    <property type="match status" value="1"/>
</dbReference>
<keyword evidence="4" id="KW-0233">DNA recombination</keyword>
<reference evidence="7 8" key="1">
    <citation type="submission" date="2008-01" db="EMBL/GenBank/DDBJ databases">
        <authorList>
            <person name="Wagner-Dobler I."/>
            <person name="Ferriera S."/>
            <person name="Johnson J."/>
            <person name="Kravitz S."/>
            <person name="Beeson K."/>
            <person name="Sutton G."/>
            <person name="Rogers Y.-H."/>
            <person name="Friedman R."/>
            <person name="Frazier M."/>
            <person name="Venter J.C."/>
        </authorList>
    </citation>
    <scope>NUCLEOTIDE SEQUENCE [LARGE SCALE GENOMIC DNA]</scope>
    <source>
        <strain evidence="8">DSM 17067 / NCIMB 14079 / DFL-11</strain>
    </source>
</reference>
<keyword evidence="2" id="KW-0229">DNA integration</keyword>
<dbReference type="InterPro" id="IPR002104">
    <property type="entry name" value="Integrase_catalytic"/>
</dbReference>
<dbReference type="GO" id="GO:0015074">
    <property type="term" value="P:DNA integration"/>
    <property type="evidence" value="ECO:0007669"/>
    <property type="project" value="UniProtKB-KW"/>
</dbReference>
<name>A0A5E8UXD6_ROSAD</name>
<dbReference type="Pfam" id="PF20172">
    <property type="entry name" value="DUF6538"/>
    <property type="match status" value="1"/>
</dbReference>
<feature type="region of interest" description="Disordered" evidence="5">
    <location>
        <begin position="228"/>
        <end position="253"/>
    </location>
</feature>
<organism evidence="7 8">
    <name type="scientific">Roseibium alexandrii (strain DSM 17067 / NCIMB 14079 / DFL-11)</name>
    <name type="common">Labrenzia alexandrii</name>
    <dbReference type="NCBI Taxonomy" id="244592"/>
    <lineage>
        <taxon>Bacteria</taxon>
        <taxon>Pseudomonadati</taxon>
        <taxon>Pseudomonadota</taxon>
        <taxon>Alphaproteobacteria</taxon>
        <taxon>Hyphomicrobiales</taxon>
        <taxon>Stappiaceae</taxon>
        <taxon>Roseibium</taxon>
    </lineage>
</organism>
<sequence length="494" mass="54867">MGNDDRFLKCHRSGTWYYRRQVPLDVQDLVGRSSLEVSLKTKLLDVARLRRDAMEEADTLFWASLLGGGAAAADPATARYRAAQKRALALGFVWKSSSDLLNHAPLDDLIARLDVLKGRPDLERKSDAEALLGTAPRPDVPVSKVLEIYLTEIAPDALKGKSPAQIAAYKKVKTRAVANFIKVVGDKPVDAVTRADALAFFDWWQTRVTGANLATSANLATGADACTGTGAGGRHKRKRGAPSKPLSGNSANRDVGNMRRLFQAYYQRIGEEGRDNPFRNLSFRDPKALKQDVPPFPAHWIRDRLLAPGAFDGLNREAALLFLALVETGCRPSELCNITADQIHLEGAVPFIEIRFRADRAIKTDSSVRQIPLVGVSLAAFLKAPDGFPRYRDKETNFSAIGMRHLRRAGLLPSEHHRIYSLRHAFETRMKEAGLDYELRCLLMGHALSRPDYGDGGSLSWRQSELQKIELPFSETLIDALASRPQRRPKRKVR</sequence>
<evidence type="ECO:0000313" key="7">
    <source>
        <dbReference type="EMBL" id="RMX61894.1"/>
    </source>
</evidence>
<evidence type="ECO:0000313" key="8">
    <source>
        <dbReference type="Proteomes" id="UP000004703"/>
    </source>
</evidence>
<dbReference type="InterPro" id="IPR046668">
    <property type="entry name" value="DUF6538"/>
</dbReference>
<dbReference type="PANTHER" id="PTHR30349:SF41">
    <property type="entry name" value="INTEGRASE_RECOMBINASE PROTEIN MJ0367-RELATED"/>
    <property type="match status" value="1"/>
</dbReference>
<dbReference type="AlphaFoldDB" id="A0A5E8UXD6"/>
<keyword evidence="3" id="KW-0238">DNA-binding</keyword>
<evidence type="ECO:0000256" key="3">
    <source>
        <dbReference type="ARBA" id="ARBA00023125"/>
    </source>
</evidence>
<feature type="domain" description="Tyr recombinase" evidence="6">
    <location>
        <begin position="284"/>
        <end position="466"/>
    </location>
</feature>
<dbReference type="EMBL" id="ACCU02000002">
    <property type="protein sequence ID" value="RMX61894.1"/>
    <property type="molecule type" value="Genomic_DNA"/>
</dbReference>
<proteinExistence type="inferred from homology"/>
<dbReference type="Gene3D" id="1.10.443.10">
    <property type="entry name" value="Intergrase catalytic core"/>
    <property type="match status" value="1"/>
</dbReference>
<dbReference type="InterPro" id="IPR050090">
    <property type="entry name" value="Tyrosine_recombinase_XerCD"/>
</dbReference>
<reference evidence="7 8" key="2">
    <citation type="submission" date="2013-04" db="EMBL/GenBank/DDBJ databases">
        <authorList>
            <person name="Fiebig A."/>
            <person name="Pradella S."/>
            <person name="Wagner-Doebler I."/>
        </authorList>
    </citation>
    <scope>NUCLEOTIDE SEQUENCE [LARGE SCALE GENOMIC DNA]</scope>
    <source>
        <strain evidence="8">DSM 17067 / NCIMB 14079 / DFL-11</strain>
    </source>
</reference>